<feature type="transmembrane region" description="Helical" evidence="1">
    <location>
        <begin position="12"/>
        <end position="31"/>
    </location>
</feature>
<dbReference type="RefSeq" id="WP_301868529.1">
    <property type="nucleotide sequence ID" value="NZ_JAUKNN010000001.1"/>
</dbReference>
<name>A0ABT8Q7F8_9GAMM</name>
<keyword evidence="1" id="KW-1133">Transmembrane helix</keyword>
<evidence type="ECO:0000313" key="2">
    <source>
        <dbReference type="EMBL" id="MDN8667823.1"/>
    </source>
</evidence>
<dbReference type="Proteomes" id="UP001174315">
    <property type="component" value="Unassembled WGS sequence"/>
</dbReference>
<comment type="caution">
    <text evidence="2">The sequence shown here is derived from an EMBL/GenBank/DDBJ whole genome shotgun (WGS) entry which is preliminary data.</text>
</comment>
<organism evidence="2 3">
    <name type="scientific">Stenotrophomonas indicatrix</name>
    <dbReference type="NCBI Taxonomy" id="2045451"/>
    <lineage>
        <taxon>Bacteria</taxon>
        <taxon>Pseudomonadati</taxon>
        <taxon>Pseudomonadota</taxon>
        <taxon>Gammaproteobacteria</taxon>
        <taxon>Lysobacterales</taxon>
        <taxon>Lysobacteraceae</taxon>
        <taxon>Stenotrophomonas</taxon>
    </lineage>
</organism>
<protein>
    <submittedName>
        <fullName evidence="2">Uncharacterized protein</fullName>
    </submittedName>
</protein>
<sequence length="250" mass="27002">MHIQIKGSVPVQLATLVALICFGLGVLLASYLFIGSDIPLKCYEAGSDADWWAAGGTWVIGIGAIMYSARELGLKIHERREARVAELASTLGQYSSIAYTAMTVRGRVEGFGARFVQIMRDADQVGRAPEGLDSYFIAPIRGALGQIKWDRSIGVPVADKGLARLGAATYYAERSEAALAYIASSLKQAEKHGFGHLVEMAKEVEDLLDALAVHLASIPDALQTDADPVRELMERLQQRIAQEDAALLGE</sequence>
<keyword evidence="1" id="KW-0472">Membrane</keyword>
<accession>A0ABT8Q7F8</accession>
<dbReference type="EMBL" id="JAUKNN010000001">
    <property type="protein sequence ID" value="MDN8667823.1"/>
    <property type="molecule type" value="Genomic_DNA"/>
</dbReference>
<reference evidence="2" key="1">
    <citation type="submission" date="2023-07" db="EMBL/GenBank/DDBJ databases">
        <title>Stenotrophomonas isolates from soil.</title>
        <authorList>
            <person name="Sharma V."/>
            <person name="Zur-Pinska J."/>
            <person name="Hay A.G."/>
        </authorList>
    </citation>
    <scope>NUCLEOTIDE SEQUENCE</scope>
    <source>
        <strain evidence="2">C2</strain>
    </source>
</reference>
<evidence type="ECO:0000256" key="1">
    <source>
        <dbReference type="SAM" id="Phobius"/>
    </source>
</evidence>
<feature type="transmembrane region" description="Helical" evidence="1">
    <location>
        <begin position="51"/>
        <end position="69"/>
    </location>
</feature>
<keyword evidence="3" id="KW-1185">Reference proteome</keyword>
<evidence type="ECO:0000313" key="3">
    <source>
        <dbReference type="Proteomes" id="UP001174315"/>
    </source>
</evidence>
<proteinExistence type="predicted"/>
<keyword evidence="1" id="KW-0812">Transmembrane</keyword>
<gene>
    <name evidence="2" type="ORF">Q0S36_00565</name>
</gene>